<evidence type="ECO:0000313" key="3">
    <source>
        <dbReference type="EMBL" id="MCY1073057.1"/>
    </source>
</evidence>
<reference evidence="3 4" key="1">
    <citation type="submission" date="2022-11" db="EMBL/GenBank/DDBJ databases">
        <title>Minimal conservation of predation-associated metabolite biosynthetic gene clusters underscores biosynthetic potential of Myxococcota including descriptions for ten novel species: Archangium lansinium sp. nov., Myxococcus landrumus sp. nov., Nannocystis bai.</title>
        <authorList>
            <person name="Ahearne A."/>
            <person name="Stevens C."/>
            <person name="Phillips K."/>
        </authorList>
    </citation>
    <scope>NUCLEOTIDE SEQUENCE [LARGE SCALE GENOMIC DNA]</scope>
    <source>
        <strain evidence="3 4">MIWBW</strain>
    </source>
</reference>
<dbReference type="Pfam" id="PF26343">
    <property type="entry name" value="VapC50_C"/>
    <property type="match status" value="1"/>
</dbReference>
<feature type="domain" description="PIN" evidence="1">
    <location>
        <begin position="9"/>
        <end position="112"/>
    </location>
</feature>
<feature type="domain" description="VapC50 C-terminal" evidence="2">
    <location>
        <begin position="129"/>
        <end position="181"/>
    </location>
</feature>
<dbReference type="Pfam" id="PF13470">
    <property type="entry name" value="PIN_3"/>
    <property type="match status" value="1"/>
</dbReference>
<dbReference type="SUPFAM" id="SSF88723">
    <property type="entry name" value="PIN domain-like"/>
    <property type="match status" value="1"/>
</dbReference>
<protein>
    <submittedName>
        <fullName evidence="3">PIN domain-containing protein</fullName>
    </submittedName>
</protein>
<evidence type="ECO:0000313" key="4">
    <source>
        <dbReference type="Proteomes" id="UP001207654"/>
    </source>
</evidence>
<dbReference type="InterPro" id="IPR058652">
    <property type="entry name" value="VapC50_C"/>
</dbReference>
<dbReference type="InterPro" id="IPR029060">
    <property type="entry name" value="PIN-like_dom_sf"/>
</dbReference>
<gene>
    <name evidence="3" type="ORF">OV287_01045</name>
</gene>
<dbReference type="EMBL" id="JAPNKA010000001">
    <property type="protein sequence ID" value="MCY1073057.1"/>
    <property type="molecule type" value="Genomic_DNA"/>
</dbReference>
<dbReference type="RefSeq" id="WP_267532075.1">
    <property type="nucleotide sequence ID" value="NZ_JAPNKA010000001.1"/>
</dbReference>
<evidence type="ECO:0000259" key="2">
    <source>
        <dbReference type="Pfam" id="PF26343"/>
    </source>
</evidence>
<accession>A0ABT3ZWH2</accession>
<dbReference type="InterPro" id="IPR002716">
    <property type="entry name" value="PIN_dom"/>
</dbReference>
<keyword evidence="4" id="KW-1185">Reference proteome</keyword>
<proteinExistence type="predicted"/>
<evidence type="ECO:0000259" key="1">
    <source>
        <dbReference type="Pfam" id="PF13470"/>
    </source>
</evidence>
<name>A0ABT3ZWH2_9BACT</name>
<dbReference type="Proteomes" id="UP001207654">
    <property type="component" value="Unassembled WGS sequence"/>
</dbReference>
<organism evidence="3 4">
    <name type="scientific">Archangium lansingense</name>
    <dbReference type="NCBI Taxonomy" id="2995310"/>
    <lineage>
        <taxon>Bacteria</taxon>
        <taxon>Pseudomonadati</taxon>
        <taxon>Myxococcota</taxon>
        <taxon>Myxococcia</taxon>
        <taxon>Myxococcales</taxon>
        <taxon>Cystobacterineae</taxon>
        <taxon>Archangiaceae</taxon>
        <taxon>Archangium</taxon>
    </lineage>
</organism>
<sequence>MLTSTFKSVLDACVLFPFSLRDTLLRAAHAGHYQPYWSAQILEEMRRNLVSTTTTTEERSHSLVAQMRKAFPEAVVTGHESLVPDLRNHEGDRHVVAVALQAHAQVIVTSNLKHFRAKDLPPGIEAQHPDEFLVNLFDLDPSGMIALLEKQAAALRRPPMELAQLLDGLAKTVPEFAQLIRSELSG</sequence>
<comment type="caution">
    <text evidence="3">The sequence shown here is derived from an EMBL/GenBank/DDBJ whole genome shotgun (WGS) entry which is preliminary data.</text>
</comment>